<dbReference type="InterPro" id="IPR050266">
    <property type="entry name" value="AB_hydrolase_sf"/>
</dbReference>
<dbReference type="Proteomes" id="UP000323632">
    <property type="component" value="Unassembled WGS sequence"/>
</dbReference>
<proteinExistence type="predicted"/>
<gene>
    <name evidence="2" type="ORF">F0919_18180</name>
</gene>
<dbReference type="InterPro" id="IPR000073">
    <property type="entry name" value="AB_hydrolase_1"/>
</dbReference>
<dbReference type="RefSeq" id="WP_150034321.1">
    <property type="nucleotide sequence ID" value="NZ_VWSH01000004.1"/>
</dbReference>
<comment type="caution">
    <text evidence="2">The sequence shown here is derived from an EMBL/GenBank/DDBJ whole genome shotgun (WGS) entry which is preliminary data.</text>
</comment>
<keyword evidence="2" id="KW-0378">Hydrolase</keyword>
<evidence type="ECO:0000259" key="1">
    <source>
        <dbReference type="Pfam" id="PF00561"/>
    </source>
</evidence>
<dbReference type="InterPro" id="IPR000639">
    <property type="entry name" value="Epox_hydrolase-like"/>
</dbReference>
<dbReference type="EMBL" id="VWSH01000004">
    <property type="protein sequence ID" value="KAA5532709.1"/>
    <property type="molecule type" value="Genomic_DNA"/>
</dbReference>
<dbReference type="GO" id="GO:0016787">
    <property type="term" value="F:hydrolase activity"/>
    <property type="evidence" value="ECO:0007669"/>
    <property type="project" value="UniProtKB-KW"/>
</dbReference>
<dbReference type="SUPFAM" id="SSF53474">
    <property type="entry name" value="alpha/beta-Hydrolases"/>
    <property type="match status" value="1"/>
</dbReference>
<dbReference type="Pfam" id="PF00561">
    <property type="entry name" value="Abhydrolase_1"/>
    <property type="match status" value="1"/>
</dbReference>
<evidence type="ECO:0000313" key="3">
    <source>
        <dbReference type="Proteomes" id="UP000323632"/>
    </source>
</evidence>
<dbReference type="InterPro" id="IPR029058">
    <property type="entry name" value="AB_hydrolase_fold"/>
</dbReference>
<dbReference type="PANTHER" id="PTHR43798">
    <property type="entry name" value="MONOACYLGLYCEROL LIPASE"/>
    <property type="match status" value="1"/>
</dbReference>
<keyword evidence="3" id="KW-1185">Reference proteome</keyword>
<organism evidence="2 3">
    <name type="scientific">Taibaiella lutea</name>
    <dbReference type="NCBI Taxonomy" id="2608001"/>
    <lineage>
        <taxon>Bacteria</taxon>
        <taxon>Pseudomonadati</taxon>
        <taxon>Bacteroidota</taxon>
        <taxon>Chitinophagia</taxon>
        <taxon>Chitinophagales</taxon>
        <taxon>Chitinophagaceae</taxon>
        <taxon>Taibaiella</taxon>
    </lineage>
</organism>
<accession>A0A5M6CHZ2</accession>
<dbReference type="PRINTS" id="PR00412">
    <property type="entry name" value="EPOXHYDRLASE"/>
</dbReference>
<dbReference type="PRINTS" id="PR00111">
    <property type="entry name" value="ABHYDROLASE"/>
</dbReference>
<dbReference type="Gene3D" id="3.40.50.1820">
    <property type="entry name" value="alpha/beta hydrolase"/>
    <property type="match status" value="1"/>
</dbReference>
<sequence>MIESVVYPYPVHRQKLINDAVDIAFVDEGTGDTTLLFVHGLGHSLLGWAKNIDYLKQYYRCIAIDLPGNGLSATGKYPYSMHFFAEVIHHFMEARQLKNVVLVGHSMGGQIAITYSLLHPQILKGLVLCAPAGFETFNDWEKSLYRNTMYFVDMVSNEESSLRKAIQNSFYIMPDNVPSFTQQLVNMMKLQEKGHYRYMLDGCIGAMLDEPVYQRLGEIKIPVLILFGERDNLIPNKFIHPTSTKNVANTAAKQFKNAEVEIISQCGHFIQWEKAAQVNGFIRSFVNNIN</sequence>
<protein>
    <submittedName>
        <fullName evidence="2">Alpha/beta hydrolase</fullName>
    </submittedName>
</protein>
<feature type="domain" description="AB hydrolase-1" evidence="1">
    <location>
        <begin position="34"/>
        <end position="275"/>
    </location>
</feature>
<name>A0A5M6CHZ2_9BACT</name>
<reference evidence="2 3" key="1">
    <citation type="submission" date="2019-09" db="EMBL/GenBank/DDBJ databases">
        <title>Genome sequence and assembly of Taibaiella sp.</title>
        <authorList>
            <person name="Chhetri G."/>
        </authorList>
    </citation>
    <scope>NUCLEOTIDE SEQUENCE [LARGE SCALE GENOMIC DNA]</scope>
    <source>
        <strain evidence="2 3">KVB11</strain>
    </source>
</reference>
<dbReference type="AlphaFoldDB" id="A0A5M6CHZ2"/>
<evidence type="ECO:0000313" key="2">
    <source>
        <dbReference type="EMBL" id="KAA5532709.1"/>
    </source>
</evidence>